<dbReference type="GO" id="GO:0007033">
    <property type="term" value="P:vacuole organization"/>
    <property type="evidence" value="ECO:0007669"/>
    <property type="project" value="TreeGrafter"/>
</dbReference>
<dbReference type="GO" id="GO:0007032">
    <property type="term" value="P:endosome organization"/>
    <property type="evidence" value="ECO:0007669"/>
    <property type="project" value="TreeGrafter"/>
</dbReference>
<comment type="caution">
    <text evidence="7">The sequence shown here is derived from an EMBL/GenBank/DDBJ whole genome shotgun (WGS) entry which is preliminary data.</text>
</comment>
<dbReference type="GO" id="GO:0048284">
    <property type="term" value="P:organelle fusion"/>
    <property type="evidence" value="ECO:0007669"/>
    <property type="project" value="TreeGrafter"/>
</dbReference>
<dbReference type="Pfam" id="PF05131">
    <property type="entry name" value="Pep3_Vps18"/>
    <property type="match status" value="1"/>
</dbReference>
<dbReference type="GO" id="GO:0006904">
    <property type="term" value="P:vesicle docking involved in exocytosis"/>
    <property type="evidence" value="ECO:0007669"/>
    <property type="project" value="TreeGrafter"/>
</dbReference>
<protein>
    <recommendedName>
        <fullName evidence="6">Pep3/Vps18 beta-propeller domain-containing protein</fullName>
    </recommendedName>
</protein>
<evidence type="ECO:0000259" key="6">
    <source>
        <dbReference type="Pfam" id="PF05131"/>
    </source>
</evidence>
<evidence type="ECO:0000313" key="8">
    <source>
        <dbReference type="Proteomes" id="UP001165160"/>
    </source>
</evidence>
<dbReference type="Proteomes" id="UP001165160">
    <property type="component" value="Unassembled WGS sequence"/>
</dbReference>
<feature type="coiled-coil region" evidence="4">
    <location>
        <begin position="1022"/>
        <end position="1049"/>
    </location>
</feature>
<evidence type="ECO:0000313" key="7">
    <source>
        <dbReference type="EMBL" id="GMI05588.1"/>
    </source>
</evidence>
<dbReference type="GO" id="GO:0008270">
    <property type="term" value="F:zinc ion binding"/>
    <property type="evidence" value="ECO:0007669"/>
    <property type="project" value="UniProtKB-KW"/>
</dbReference>
<sequence>MSFNVERVTFPPPPSSSSRTSKGSKSSTGTSITSSIFNRLAGSGAGSAQDSPNNNKTQEDQEEVWESLVAGGDGTLILSTLNPNGNSRTLLRWRITSPTPHVRVLPPAVTKTPPRLFLDPTGYHNVVVTDKNTYYLNGKCYENKEPIREMKKWEKVMEKDRCVITSIAWDVASGTESNPKRLLLGTSNSSCYSASLLPQDSTSDEPSITFLGKFQTPPLPHPSPVTSIFYFPTPTSLQILACTSGRGLRTRLHTLLSPLVSSPSVSSPPPPSPTFVELPGSVTTTSLKVLGTSVCLLSEFGLYHGTLSDSPSDPLQSAGIIMYDDIGVQGVPKGLGLTSYHFVILCGDGNVVVVSRVSLEVVQRVRVNELAVLGREKINSELVCDARRVGAVWLRRGRDIFHVSSPFEERDVWKLRLRKILRGGMSVAGETSQEKADEAEFDEVQALCSTSEERALVNLCRAEFHLEKGRGELAARWLARAPRSLAGFASTSLRLCLPSLLAPVDVTSSTGLSTSSLTAYLTESFNKLSKEKGRGIQLAMLGAWIAELMLSERGSLQQHNNKHMDAAIGAFLARNARQLDSKTTLSIMKSHGAAAHEIAAFAAACGDFGSAVRAALSIKSGNANEAATQRRGAMAALKMLDGAEISTVKDVYYFHAEEILSRAPVEASEAWIRRYSDGLDPELLLPATLFVGKRAAEAREEQDDETDTIEDLQEVGILSYLEGVVKLGNNSAAVHNHLMTLYADLEDEAPLFRYLTNVTTGIGGDTPPLNLKFALHVILKTQRHHRSAVKVYMAMGKREAAVELALNVDPTLARELAENSIGPEQKKLWLMIAKDAAKGGGEDGVGKDVVAKVIGVLKESGVLSIEDVLPFLPDFVQIDTFKEEIVAALSVYSEKIQRYKDEVNECDMTCDSLREEIEEVQNAPIQCPKNAKCALSGKPLLRDGVSLCDVGENFYVFPSGFVVHDKALRAEVWRSLTEAQRERVVEIESELEQLGGDTYTEEIVVATASTFGAAKQKKAVVIDKSAAEREKELEKIRKLQDEFDSLIASECPLTGKLMVDSINQPLEGWDDDL</sequence>
<feature type="compositionally biased region" description="Polar residues" evidence="5">
    <location>
        <begin position="46"/>
        <end position="56"/>
    </location>
</feature>
<dbReference type="PANTHER" id="PTHR23323">
    <property type="entry name" value="VACUOLAR PROTEIN SORTING-ASSOCIATED PROTEIN"/>
    <property type="match status" value="1"/>
</dbReference>
<organism evidence="7 8">
    <name type="scientific">Triparma verrucosa</name>
    <dbReference type="NCBI Taxonomy" id="1606542"/>
    <lineage>
        <taxon>Eukaryota</taxon>
        <taxon>Sar</taxon>
        <taxon>Stramenopiles</taxon>
        <taxon>Ochrophyta</taxon>
        <taxon>Bolidophyceae</taxon>
        <taxon>Parmales</taxon>
        <taxon>Triparmaceae</taxon>
        <taxon>Triparma</taxon>
    </lineage>
</organism>
<dbReference type="EMBL" id="BRXX01000333">
    <property type="protein sequence ID" value="GMI05588.1"/>
    <property type="molecule type" value="Genomic_DNA"/>
</dbReference>
<dbReference type="InterPro" id="IPR007810">
    <property type="entry name" value="Pep3/Vps18_beta-prop"/>
</dbReference>
<dbReference type="PANTHER" id="PTHR23323:SF26">
    <property type="entry name" value="VACUOLAR PROTEIN SORTING-ASSOCIATED PROTEIN 18 HOMOLOG"/>
    <property type="match status" value="1"/>
</dbReference>
<evidence type="ECO:0000256" key="5">
    <source>
        <dbReference type="SAM" id="MobiDB-lite"/>
    </source>
</evidence>
<dbReference type="GO" id="GO:0030897">
    <property type="term" value="C:HOPS complex"/>
    <property type="evidence" value="ECO:0007669"/>
    <property type="project" value="TreeGrafter"/>
</dbReference>
<dbReference type="GO" id="GO:0030674">
    <property type="term" value="F:protein-macromolecule adaptor activity"/>
    <property type="evidence" value="ECO:0007669"/>
    <property type="project" value="TreeGrafter"/>
</dbReference>
<reference evidence="8" key="1">
    <citation type="journal article" date="2023" name="Commun. Biol.">
        <title>Genome analysis of Parmales, the sister group of diatoms, reveals the evolutionary specialization of diatoms from phago-mixotrophs to photoautotrophs.</title>
        <authorList>
            <person name="Ban H."/>
            <person name="Sato S."/>
            <person name="Yoshikawa S."/>
            <person name="Yamada K."/>
            <person name="Nakamura Y."/>
            <person name="Ichinomiya M."/>
            <person name="Sato N."/>
            <person name="Blanc-Mathieu R."/>
            <person name="Endo H."/>
            <person name="Kuwata A."/>
            <person name="Ogata H."/>
        </authorList>
    </citation>
    <scope>NUCLEOTIDE SEQUENCE [LARGE SCALE GENOMIC DNA]</scope>
    <source>
        <strain evidence="8">NIES 3699</strain>
    </source>
</reference>
<feature type="domain" description="Pep3/Vps18 beta-propeller" evidence="6">
    <location>
        <begin position="88"/>
        <end position="402"/>
    </location>
</feature>
<keyword evidence="1" id="KW-0479">Metal-binding</keyword>
<evidence type="ECO:0000256" key="3">
    <source>
        <dbReference type="ARBA" id="ARBA00022833"/>
    </source>
</evidence>
<gene>
    <name evidence="7" type="ORF">TrVE_jg1083</name>
</gene>
<feature type="compositionally biased region" description="Low complexity" evidence="5">
    <location>
        <begin position="16"/>
        <end position="36"/>
    </location>
</feature>
<keyword evidence="4" id="KW-0175">Coiled coil</keyword>
<name>A0A9W7F8Y4_9STRA</name>
<feature type="coiled-coil region" evidence="4">
    <location>
        <begin position="882"/>
        <end position="923"/>
    </location>
</feature>
<evidence type="ECO:0000256" key="1">
    <source>
        <dbReference type="ARBA" id="ARBA00022723"/>
    </source>
</evidence>
<dbReference type="GO" id="GO:0005768">
    <property type="term" value="C:endosome"/>
    <property type="evidence" value="ECO:0007669"/>
    <property type="project" value="TreeGrafter"/>
</dbReference>
<keyword evidence="3" id="KW-0862">Zinc</keyword>
<evidence type="ECO:0000256" key="2">
    <source>
        <dbReference type="ARBA" id="ARBA00022771"/>
    </source>
</evidence>
<evidence type="ECO:0000256" key="4">
    <source>
        <dbReference type="SAM" id="Coils"/>
    </source>
</evidence>
<dbReference type="AlphaFoldDB" id="A0A9W7F8Y4"/>
<keyword evidence="2" id="KW-0863">Zinc-finger</keyword>
<proteinExistence type="predicted"/>
<keyword evidence="8" id="KW-1185">Reference proteome</keyword>
<feature type="region of interest" description="Disordered" evidence="5">
    <location>
        <begin position="1"/>
        <end position="63"/>
    </location>
</feature>
<accession>A0A9W7F8Y4</accession>